<dbReference type="HOGENOM" id="CLU_154554_0_0_5"/>
<feature type="transmembrane region" description="Helical" evidence="6">
    <location>
        <begin position="95"/>
        <end position="118"/>
    </location>
</feature>
<comment type="subcellular location">
    <subcellularLocation>
        <location evidence="1">Membrane</location>
        <topology evidence="1">Multi-pass membrane protein</topology>
    </subcellularLocation>
</comment>
<evidence type="ECO:0000256" key="3">
    <source>
        <dbReference type="ARBA" id="ARBA00022692"/>
    </source>
</evidence>
<feature type="transmembrane region" description="Helical" evidence="6">
    <location>
        <begin position="55"/>
        <end position="74"/>
    </location>
</feature>
<feature type="domain" description="GtrA/DPMS transmembrane" evidence="7">
    <location>
        <begin position="29"/>
        <end position="146"/>
    </location>
</feature>
<dbReference type="EMBL" id="CP000157">
    <property type="protein sequence ID" value="ABC64584.1"/>
    <property type="molecule type" value="Genomic_DNA"/>
</dbReference>
<evidence type="ECO:0000256" key="4">
    <source>
        <dbReference type="ARBA" id="ARBA00022989"/>
    </source>
</evidence>
<dbReference type="eggNOG" id="COG2246">
    <property type="taxonomic scope" value="Bacteria"/>
</dbReference>
<evidence type="ECO:0000256" key="2">
    <source>
        <dbReference type="ARBA" id="ARBA00009399"/>
    </source>
</evidence>
<dbReference type="Pfam" id="PF04138">
    <property type="entry name" value="GtrA_DPMS_TM"/>
    <property type="match status" value="1"/>
</dbReference>
<evidence type="ECO:0000313" key="9">
    <source>
        <dbReference type="Proteomes" id="UP000008808"/>
    </source>
</evidence>
<protein>
    <recommendedName>
        <fullName evidence="7">GtrA/DPMS transmembrane domain-containing protein</fullName>
    </recommendedName>
</protein>
<name>Q2N6V7_ERYLH</name>
<keyword evidence="3 6" id="KW-0812">Transmembrane</keyword>
<dbReference type="GO" id="GO:0000271">
    <property type="term" value="P:polysaccharide biosynthetic process"/>
    <property type="evidence" value="ECO:0007669"/>
    <property type="project" value="InterPro"/>
</dbReference>
<evidence type="ECO:0000259" key="7">
    <source>
        <dbReference type="Pfam" id="PF04138"/>
    </source>
</evidence>
<dbReference type="STRING" id="314225.ELI_12460"/>
<feature type="transmembrane region" description="Helical" evidence="6">
    <location>
        <begin position="26"/>
        <end position="49"/>
    </location>
</feature>
<dbReference type="InterPro" id="IPR051401">
    <property type="entry name" value="GtrA_CellWall_Glycosyl"/>
</dbReference>
<dbReference type="InterPro" id="IPR007267">
    <property type="entry name" value="GtrA_DPMS_TM"/>
</dbReference>
<dbReference type="GO" id="GO:0005886">
    <property type="term" value="C:plasma membrane"/>
    <property type="evidence" value="ECO:0007669"/>
    <property type="project" value="TreeGrafter"/>
</dbReference>
<sequence>MTEVAKETAPMTAPLKHGLHRLKDVVLVRYLIASVGALAVDIGSFLALLSSGVPAVAASAIGYSLGILAHWLLSSRTVFTGRVAERGVERTKQKAMFVGSALAGLALTTAIVGVGEWVGIDPRLAKLVAVGASFSLTWLLRSKVVFRHAG</sequence>
<evidence type="ECO:0000256" key="5">
    <source>
        <dbReference type="ARBA" id="ARBA00023136"/>
    </source>
</evidence>
<dbReference type="PANTHER" id="PTHR38459:SF1">
    <property type="entry name" value="PROPHAGE BACTOPRENOL-LINKED GLUCOSE TRANSLOCASE HOMOLOG"/>
    <property type="match status" value="1"/>
</dbReference>
<dbReference type="Proteomes" id="UP000008808">
    <property type="component" value="Chromosome"/>
</dbReference>
<comment type="similarity">
    <text evidence="2">Belongs to the GtrA family.</text>
</comment>
<keyword evidence="9" id="KW-1185">Reference proteome</keyword>
<evidence type="ECO:0000256" key="1">
    <source>
        <dbReference type="ARBA" id="ARBA00004141"/>
    </source>
</evidence>
<dbReference type="PANTHER" id="PTHR38459">
    <property type="entry name" value="PROPHAGE BACTOPRENOL-LINKED GLUCOSE TRANSLOCASE HOMOLOG"/>
    <property type="match status" value="1"/>
</dbReference>
<keyword evidence="5 6" id="KW-0472">Membrane</keyword>
<dbReference type="KEGG" id="eli:ELI_12460"/>
<gene>
    <name evidence="8" type="ordered locus">ELI_12460</name>
</gene>
<evidence type="ECO:0000313" key="8">
    <source>
        <dbReference type="EMBL" id="ABC64584.1"/>
    </source>
</evidence>
<reference evidence="9" key="1">
    <citation type="journal article" date="2009" name="J. Bacteriol.">
        <title>Complete genome sequence of Erythrobacter litoralis HTCC2594.</title>
        <authorList>
            <person name="Oh H.M."/>
            <person name="Giovannoni S.J."/>
            <person name="Ferriera S."/>
            <person name="Johnson J."/>
            <person name="Cho J.C."/>
        </authorList>
    </citation>
    <scope>NUCLEOTIDE SEQUENCE [LARGE SCALE GENOMIC DNA]</scope>
    <source>
        <strain evidence="9">HTCC2594</strain>
    </source>
</reference>
<organism evidence="8 9">
    <name type="scientific">Erythrobacter litoralis (strain HTCC2594)</name>
    <dbReference type="NCBI Taxonomy" id="314225"/>
    <lineage>
        <taxon>Bacteria</taxon>
        <taxon>Pseudomonadati</taxon>
        <taxon>Pseudomonadota</taxon>
        <taxon>Alphaproteobacteria</taxon>
        <taxon>Sphingomonadales</taxon>
        <taxon>Erythrobacteraceae</taxon>
        <taxon>Erythrobacter/Porphyrobacter group</taxon>
        <taxon>Erythrobacter</taxon>
    </lineage>
</organism>
<proteinExistence type="inferred from homology"/>
<accession>Q2N6V7</accession>
<dbReference type="AlphaFoldDB" id="Q2N6V7"/>
<keyword evidence="4 6" id="KW-1133">Transmembrane helix</keyword>
<evidence type="ECO:0000256" key="6">
    <source>
        <dbReference type="SAM" id="Phobius"/>
    </source>
</evidence>